<keyword evidence="2" id="KW-1185">Reference proteome</keyword>
<dbReference type="Proteomes" id="UP000265520">
    <property type="component" value="Unassembled WGS sequence"/>
</dbReference>
<dbReference type="AlphaFoldDB" id="A0A392SL93"/>
<sequence length="17" mass="1726">GRVAQCADSLQASLGFC</sequence>
<evidence type="ECO:0000313" key="2">
    <source>
        <dbReference type="Proteomes" id="UP000265520"/>
    </source>
</evidence>
<proteinExistence type="predicted"/>
<comment type="caution">
    <text evidence="1">The sequence shown here is derived from an EMBL/GenBank/DDBJ whole genome shotgun (WGS) entry which is preliminary data.</text>
</comment>
<evidence type="ECO:0000313" key="1">
    <source>
        <dbReference type="EMBL" id="MCI49641.1"/>
    </source>
</evidence>
<accession>A0A392SL93</accession>
<name>A0A392SL93_9FABA</name>
<feature type="non-terminal residue" evidence="1">
    <location>
        <position position="1"/>
    </location>
</feature>
<organism evidence="1 2">
    <name type="scientific">Trifolium medium</name>
    <dbReference type="NCBI Taxonomy" id="97028"/>
    <lineage>
        <taxon>Eukaryota</taxon>
        <taxon>Viridiplantae</taxon>
        <taxon>Streptophyta</taxon>
        <taxon>Embryophyta</taxon>
        <taxon>Tracheophyta</taxon>
        <taxon>Spermatophyta</taxon>
        <taxon>Magnoliopsida</taxon>
        <taxon>eudicotyledons</taxon>
        <taxon>Gunneridae</taxon>
        <taxon>Pentapetalae</taxon>
        <taxon>rosids</taxon>
        <taxon>fabids</taxon>
        <taxon>Fabales</taxon>
        <taxon>Fabaceae</taxon>
        <taxon>Papilionoideae</taxon>
        <taxon>50 kb inversion clade</taxon>
        <taxon>NPAAA clade</taxon>
        <taxon>Hologalegina</taxon>
        <taxon>IRL clade</taxon>
        <taxon>Trifolieae</taxon>
        <taxon>Trifolium</taxon>
    </lineage>
</organism>
<protein>
    <submittedName>
        <fullName evidence="1">Uncharacterized protein</fullName>
    </submittedName>
</protein>
<reference evidence="1 2" key="1">
    <citation type="journal article" date="2018" name="Front. Plant Sci.">
        <title>Red Clover (Trifolium pratense) and Zigzag Clover (T. medium) - A Picture of Genomic Similarities and Differences.</title>
        <authorList>
            <person name="Dluhosova J."/>
            <person name="Istvanek J."/>
            <person name="Nedelnik J."/>
            <person name="Repkova J."/>
        </authorList>
    </citation>
    <scope>NUCLEOTIDE SEQUENCE [LARGE SCALE GENOMIC DNA]</scope>
    <source>
        <strain evidence="2">cv. 10/8</strain>
        <tissue evidence="1">Leaf</tissue>
    </source>
</reference>
<dbReference type="EMBL" id="LXQA010404350">
    <property type="protein sequence ID" value="MCI49641.1"/>
    <property type="molecule type" value="Genomic_DNA"/>
</dbReference>